<dbReference type="GO" id="GO:0005829">
    <property type="term" value="C:cytosol"/>
    <property type="evidence" value="ECO:0007669"/>
    <property type="project" value="TreeGrafter"/>
</dbReference>
<evidence type="ECO:0000313" key="4">
    <source>
        <dbReference type="EMBL" id="BAM07212.1"/>
    </source>
</evidence>
<comment type="similarity">
    <text evidence="1 3">Belongs to the bacterial histone-like protein family.</text>
</comment>
<evidence type="ECO:0000256" key="2">
    <source>
        <dbReference type="ARBA" id="ARBA00023125"/>
    </source>
</evidence>
<keyword evidence="5" id="KW-1185">Reference proteome</keyword>
<proteinExistence type="inferred from homology"/>
<dbReference type="EMBL" id="AP012342">
    <property type="protein sequence ID" value="BAM07212.1"/>
    <property type="molecule type" value="Genomic_DNA"/>
</dbReference>
<dbReference type="SUPFAM" id="SSF47729">
    <property type="entry name" value="IHF-like DNA-binding proteins"/>
    <property type="match status" value="1"/>
</dbReference>
<accession>I0IPL3</accession>
<dbReference type="InterPro" id="IPR010992">
    <property type="entry name" value="IHF-like_DNA-bd_dom_sf"/>
</dbReference>
<sequence length="98" mass="11370">MTRDDLIRRIAEEMPGISIPEARRLILLFVEGMKKGLNEAENLEFRRFGVFEVHHRKARIARNPRTGASVQVGSRRSLVFRQGKVLKARMKNLTKRTI</sequence>
<dbReference type="HOGENOM" id="CLU_105066_2_3_0"/>
<dbReference type="SMART" id="SM00411">
    <property type="entry name" value="BHL"/>
    <property type="match status" value="1"/>
</dbReference>
<name>I0IPL3_LEPFC</name>
<dbReference type="CDD" id="cd13836">
    <property type="entry name" value="IHF_B"/>
    <property type="match status" value="1"/>
</dbReference>
<dbReference type="Gene3D" id="4.10.520.10">
    <property type="entry name" value="IHF-like DNA-binding proteins"/>
    <property type="match status" value="1"/>
</dbReference>
<dbReference type="Proteomes" id="UP000007382">
    <property type="component" value="Chromosome"/>
</dbReference>
<dbReference type="PATRIC" id="fig|1162668.3.peg.1815"/>
<dbReference type="Pfam" id="PF00216">
    <property type="entry name" value="Bac_DNA_binding"/>
    <property type="match status" value="1"/>
</dbReference>
<gene>
    <name evidence="4" type="ordered locus">LFE_1530</name>
</gene>
<dbReference type="PANTHER" id="PTHR33175:SF2">
    <property type="entry name" value="INTEGRATION HOST FACTOR SUBUNIT ALPHA"/>
    <property type="match status" value="1"/>
</dbReference>
<dbReference type="STRING" id="1162668.LFE_1530"/>
<organism evidence="4 5">
    <name type="scientific">Leptospirillum ferrooxidans (strain C2-3)</name>
    <dbReference type="NCBI Taxonomy" id="1162668"/>
    <lineage>
        <taxon>Bacteria</taxon>
        <taxon>Pseudomonadati</taxon>
        <taxon>Nitrospirota</taxon>
        <taxon>Nitrospiria</taxon>
        <taxon>Nitrospirales</taxon>
        <taxon>Nitrospiraceae</taxon>
        <taxon>Leptospirillum</taxon>
    </lineage>
</organism>
<dbReference type="AlphaFoldDB" id="I0IPL3"/>
<dbReference type="KEGG" id="lfc:LFE_1530"/>
<reference evidence="5" key="2">
    <citation type="submission" date="2012-03" db="EMBL/GenBank/DDBJ databases">
        <title>The complete genome sequence of the pioneer microbe on fresh volcanic deposit, Leptospirillum ferrooxidans strain C2-3.</title>
        <authorList>
            <person name="Fujimura R."/>
            <person name="Sato Y."/>
            <person name="Nishizawa T."/>
            <person name="Nanba K."/>
            <person name="Oshima K."/>
            <person name="Hattori M."/>
            <person name="Kamijo T."/>
            <person name="Ohta H."/>
        </authorList>
    </citation>
    <scope>NUCLEOTIDE SEQUENCE [LARGE SCALE GENOMIC DNA]</scope>
    <source>
        <strain evidence="5">C2-3</strain>
    </source>
</reference>
<protein>
    <submittedName>
        <fullName evidence="4">Putative integration host factor, beta subunit</fullName>
    </submittedName>
</protein>
<evidence type="ECO:0000313" key="5">
    <source>
        <dbReference type="Proteomes" id="UP000007382"/>
    </source>
</evidence>
<keyword evidence="2" id="KW-0238">DNA-binding</keyword>
<dbReference type="RefSeq" id="WP_014449699.1">
    <property type="nucleotide sequence ID" value="NC_017094.1"/>
</dbReference>
<dbReference type="PANTHER" id="PTHR33175">
    <property type="entry name" value="DNA-BINDING PROTEIN HU"/>
    <property type="match status" value="1"/>
</dbReference>
<dbReference type="OrthoDB" id="9804203at2"/>
<dbReference type="PRINTS" id="PR01727">
    <property type="entry name" value="DNABINDINGHU"/>
</dbReference>
<evidence type="ECO:0000256" key="1">
    <source>
        <dbReference type="ARBA" id="ARBA00010529"/>
    </source>
</evidence>
<evidence type="ECO:0000256" key="3">
    <source>
        <dbReference type="RuleBase" id="RU003939"/>
    </source>
</evidence>
<dbReference type="GO" id="GO:0003677">
    <property type="term" value="F:DNA binding"/>
    <property type="evidence" value="ECO:0007669"/>
    <property type="project" value="UniProtKB-KW"/>
</dbReference>
<reference evidence="4 5" key="1">
    <citation type="journal article" date="2012" name="J. Bacteriol.">
        <title>Complete Genome Sequence of Leptospirillum ferrooxidans Strain C2-3, Isolated from a Fresh Volcanic Ash Deposit on the Island of Miyake, Japan.</title>
        <authorList>
            <person name="Fujimura R."/>
            <person name="Sato Y."/>
            <person name="Nishizawa T."/>
            <person name="Oshima K."/>
            <person name="Kim S.-W."/>
            <person name="Hattori M."/>
            <person name="Kamijo T."/>
            <person name="Ohta H."/>
        </authorList>
    </citation>
    <scope>NUCLEOTIDE SEQUENCE [LARGE SCALE GENOMIC DNA]</scope>
    <source>
        <strain evidence="4 5">C2-3</strain>
    </source>
</reference>
<dbReference type="GO" id="GO:0030527">
    <property type="term" value="F:structural constituent of chromatin"/>
    <property type="evidence" value="ECO:0007669"/>
    <property type="project" value="InterPro"/>
</dbReference>
<dbReference type="InterPro" id="IPR000119">
    <property type="entry name" value="Hist_DNA-bd"/>
</dbReference>
<dbReference type="eggNOG" id="COG0776">
    <property type="taxonomic scope" value="Bacteria"/>
</dbReference>